<dbReference type="InterPro" id="IPR000631">
    <property type="entry name" value="CARKD"/>
</dbReference>
<dbReference type="Pfam" id="PF03853">
    <property type="entry name" value="YjeF_N"/>
    <property type="match status" value="1"/>
</dbReference>
<comment type="similarity">
    <text evidence="4 19">In the C-terminal section; belongs to the NnrD/CARKD family.</text>
</comment>
<feature type="binding site" evidence="17">
    <location>
        <position position="355"/>
    </location>
    <ligand>
        <name>(6S)-NADPHX</name>
        <dbReference type="ChEBI" id="CHEBI:64076"/>
    </ligand>
</feature>
<gene>
    <name evidence="17" type="primary">nnrD</name>
    <name evidence="18" type="synonym">nnrE</name>
    <name evidence="22" type="ORF">BRM3_00420</name>
</gene>
<dbReference type="InterPro" id="IPR030677">
    <property type="entry name" value="Nnr"/>
</dbReference>
<dbReference type="HAMAP" id="MF_01966">
    <property type="entry name" value="NADHX_epimerase"/>
    <property type="match status" value="1"/>
</dbReference>
<comment type="similarity">
    <text evidence="18">Belongs to the NnrE/AIBP family.</text>
</comment>
<evidence type="ECO:0000256" key="14">
    <source>
        <dbReference type="ARBA" id="ARBA00025153"/>
    </source>
</evidence>
<feature type="binding site" evidence="18">
    <location>
        <begin position="129"/>
        <end position="135"/>
    </location>
    <ligand>
        <name>(6S)-NADPHX</name>
        <dbReference type="ChEBI" id="CHEBI:64076"/>
    </ligand>
</feature>
<dbReference type="PIRSF" id="PIRSF017184">
    <property type="entry name" value="Nnr"/>
    <property type="match status" value="1"/>
</dbReference>
<evidence type="ECO:0000256" key="1">
    <source>
        <dbReference type="ARBA" id="ARBA00000013"/>
    </source>
</evidence>
<comment type="catalytic activity">
    <reaction evidence="2 18 19">
        <text>(6R)-NADPHX = (6S)-NADPHX</text>
        <dbReference type="Rhea" id="RHEA:32227"/>
        <dbReference type="ChEBI" id="CHEBI:64076"/>
        <dbReference type="ChEBI" id="CHEBI:64077"/>
        <dbReference type="EC" id="5.1.99.6"/>
    </reaction>
</comment>
<dbReference type="NCBIfam" id="TIGR00197">
    <property type="entry name" value="yjeF_nterm"/>
    <property type="match status" value="1"/>
</dbReference>
<evidence type="ECO:0000256" key="13">
    <source>
        <dbReference type="ARBA" id="ARBA00023268"/>
    </source>
</evidence>
<keyword evidence="6 17" id="KW-0547">Nucleotide-binding</keyword>
<dbReference type="InterPro" id="IPR004443">
    <property type="entry name" value="YjeF_N_dom"/>
</dbReference>
<feature type="binding site" evidence="17">
    <location>
        <position position="424"/>
    </location>
    <ligand>
        <name>(6S)-NADPHX</name>
        <dbReference type="ChEBI" id="CHEBI:64076"/>
    </ligand>
</feature>
<dbReference type="GO" id="GO:0052856">
    <property type="term" value="F:NAD(P)HX epimerase activity"/>
    <property type="evidence" value="ECO:0007669"/>
    <property type="project" value="UniProtKB-EC"/>
</dbReference>
<proteinExistence type="inferred from homology"/>
<comment type="cofactor">
    <cofactor evidence="18 19">
        <name>K(+)</name>
        <dbReference type="ChEBI" id="CHEBI:29103"/>
    </cofactor>
    <text evidence="18 19">Binds 1 potassium ion per subunit.</text>
</comment>
<dbReference type="PROSITE" id="PS51385">
    <property type="entry name" value="YJEF_N"/>
    <property type="match status" value="1"/>
</dbReference>
<feature type="binding site" evidence="18">
    <location>
        <position position="61"/>
    </location>
    <ligand>
        <name>K(+)</name>
        <dbReference type="ChEBI" id="CHEBI:29103"/>
    </ligand>
</feature>
<comment type="cofactor">
    <cofactor evidence="17">
        <name>Mg(2+)</name>
        <dbReference type="ChEBI" id="CHEBI:18420"/>
    </cofactor>
</comment>
<feature type="binding site" evidence="17">
    <location>
        <position position="308"/>
    </location>
    <ligand>
        <name>(6S)-NADPHX</name>
        <dbReference type="ChEBI" id="CHEBI:64076"/>
    </ligand>
</feature>
<organism evidence="22 23">
    <name type="scientific">Brachybacterium huguangmaarense</name>
    <dbReference type="NCBI Taxonomy" id="1652028"/>
    <lineage>
        <taxon>Bacteria</taxon>
        <taxon>Bacillati</taxon>
        <taxon>Actinomycetota</taxon>
        <taxon>Actinomycetes</taxon>
        <taxon>Micrococcales</taxon>
        <taxon>Dermabacteraceae</taxon>
        <taxon>Brachybacterium</taxon>
    </lineage>
</organism>
<keyword evidence="23" id="KW-1185">Reference proteome</keyword>
<evidence type="ECO:0000259" key="20">
    <source>
        <dbReference type="PROSITE" id="PS51383"/>
    </source>
</evidence>
<dbReference type="HAMAP" id="MF_01965">
    <property type="entry name" value="NADHX_dehydratase"/>
    <property type="match status" value="1"/>
</dbReference>
<dbReference type="SUPFAM" id="SSF64153">
    <property type="entry name" value="YjeF N-terminal domain-like"/>
    <property type="match status" value="1"/>
</dbReference>
<evidence type="ECO:0000256" key="2">
    <source>
        <dbReference type="ARBA" id="ARBA00000909"/>
    </source>
</evidence>
<name>A0ABY6G162_9MICO</name>
<keyword evidence="9 18" id="KW-0630">Potassium</keyword>
<keyword evidence="8 17" id="KW-0521">NADP</keyword>
<evidence type="ECO:0000256" key="6">
    <source>
        <dbReference type="ARBA" id="ARBA00022741"/>
    </source>
</evidence>
<dbReference type="SUPFAM" id="SSF53613">
    <property type="entry name" value="Ribokinase-like"/>
    <property type="match status" value="1"/>
</dbReference>
<dbReference type="EC" id="4.2.1.136" evidence="19"/>
<comment type="function">
    <text evidence="17">Catalyzes the dehydration of the S-form of NAD(P)HX at the expense of ADP, which is converted to AMP. Together with NAD(P)HX epimerase, which catalyzes the epimerization of the S- and R-forms, the enzyme allows the repair of both epimers of NAD(P)HX, a damaged form of NAD(P)H that is a result of enzymatic or heat-dependent hydration.</text>
</comment>
<comment type="catalytic activity">
    <reaction evidence="15 17 19">
        <text>(6S)-NADHX + ADP = AMP + phosphate + NADH + H(+)</text>
        <dbReference type="Rhea" id="RHEA:32223"/>
        <dbReference type="ChEBI" id="CHEBI:15378"/>
        <dbReference type="ChEBI" id="CHEBI:43474"/>
        <dbReference type="ChEBI" id="CHEBI:57945"/>
        <dbReference type="ChEBI" id="CHEBI:64074"/>
        <dbReference type="ChEBI" id="CHEBI:456215"/>
        <dbReference type="ChEBI" id="CHEBI:456216"/>
        <dbReference type="EC" id="4.2.1.136"/>
    </reaction>
</comment>
<comment type="similarity">
    <text evidence="3 19">In the N-terminal section; belongs to the NnrE/AIBP family.</text>
</comment>
<evidence type="ECO:0000256" key="3">
    <source>
        <dbReference type="ARBA" id="ARBA00006001"/>
    </source>
</evidence>
<keyword evidence="7 17" id="KW-0067">ATP-binding</keyword>
<comment type="subunit">
    <text evidence="17">Homotetramer.</text>
</comment>
<keyword evidence="12 17" id="KW-0456">Lyase</keyword>
<comment type="similarity">
    <text evidence="17">Belongs to the NnrD/CARKD family.</text>
</comment>
<feature type="domain" description="YjeF N-terminal" evidence="21">
    <location>
        <begin position="5"/>
        <end position="215"/>
    </location>
</feature>
<dbReference type="PANTHER" id="PTHR12592">
    <property type="entry name" value="ATP-DEPENDENT (S)-NAD(P)H-HYDRATE DEHYDRATASE FAMILY MEMBER"/>
    <property type="match status" value="1"/>
</dbReference>
<dbReference type="PANTHER" id="PTHR12592:SF0">
    <property type="entry name" value="ATP-DEPENDENT (S)-NAD(P)H-HYDRATE DEHYDRATASE"/>
    <property type="match status" value="1"/>
</dbReference>
<comment type="caution">
    <text evidence="18">Lacks conserved residue(s) required for the propagation of feature annotation.</text>
</comment>
<evidence type="ECO:0000259" key="21">
    <source>
        <dbReference type="PROSITE" id="PS51385"/>
    </source>
</evidence>
<keyword evidence="5 18" id="KW-0479">Metal-binding</keyword>
<evidence type="ECO:0000256" key="16">
    <source>
        <dbReference type="ARBA" id="ARBA00049209"/>
    </source>
</evidence>
<evidence type="ECO:0000256" key="5">
    <source>
        <dbReference type="ARBA" id="ARBA00022723"/>
    </source>
</evidence>
<evidence type="ECO:0000256" key="19">
    <source>
        <dbReference type="PIRNR" id="PIRNR017184"/>
    </source>
</evidence>
<protein>
    <recommendedName>
        <fullName evidence="19">Bifunctional NAD(P)H-hydrate repair enzyme</fullName>
    </recommendedName>
    <alternativeName>
        <fullName evidence="19">Nicotinamide nucleotide repair protein</fullName>
    </alternativeName>
    <domain>
        <recommendedName>
            <fullName evidence="19">ADP-dependent (S)-NAD(P)H-hydrate dehydratase</fullName>
            <ecNumber evidence="19">4.2.1.136</ecNumber>
        </recommendedName>
        <alternativeName>
            <fullName evidence="19">ADP-dependent NAD(P)HX dehydratase</fullName>
        </alternativeName>
    </domain>
    <domain>
        <recommendedName>
            <fullName evidence="19">NAD(P)H-hydrate epimerase</fullName>
            <ecNumber evidence="19">5.1.99.6</ecNumber>
        </recommendedName>
    </domain>
</protein>
<evidence type="ECO:0000256" key="9">
    <source>
        <dbReference type="ARBA" id="ARBA00022958"/>
    </source>
</evidence>
<evidence type="ECO:0000256" key="7">
    <source>
        <dbReference type="ARBA" id="ARBA00022840"/>
    </source>
</evidence>
<reference evidence="22" key="1">
    <citation type="submission" date="2022-10" db="EMBL/GenBank/DDBJ databases">
        <title>Whole-Genome Sequencing of Brachybacterium huguangmaarense BRM-3, Isolated from Betula schmidtii.</title>
        <authorList>
            <person name="Haam D."/>
        </authorList>
    </citation>
    <scope>NUCLEOTIDE SEQUENCE</scope>
    <source>
        <strain evidence="22">BRM-3</strain>
    </source>
</reference>
<evidence type="ECO:0000256" key="8">
    <source>
        <dbReference type="ARBA" id="ARBA00022857"/>
    </source>
</evidence>
<feature type="binding site" evidence="17">
    <location>
        <begin position="392"/>
        <end position="396"/>
    </location>
    <ligand>
        <name>AMP</name>
        <dbReference type="ChEBI" id="CHEBI:456215"/>
    </ligand>
</feature>
<dbReference type="PROSITE" id="PS51383">
    <property type="entry name" value="YJEF_C_3"/>
    <property type="match status" value="1"/>
</dbReference>
<dbReference type="CDD" id="cd01171">
    <property type="entry name" value="YXKO-related"/>
    <property type="match status" value="1"/>
</dbReference>
<feature type="binding site" evidence="18">
    <location>
        <position position="125"/>
    </location>
    <ligand>
        <name>K(+)</name>
        <dbReference type="ChEBI" id="CHEBI:29103"/>
    </ligand>
</feature>
<dbReference type="RefSeq" id="WP_263594152.1">
    <property type="nucleotide sequence ID" value="NZ_CP107020.1"/>
</dbReference>
<feature type="binding site" evidence="17">
    <location>
        <position position="258"/>
    </location>
    <ligand>
        <name>(6S)-NADPHX</name>
        <dbReference type="ChEBI" id="CHEBI:64076"/>
    </ligand>
</feature>
<evidence type="ECO:0000256" key="18">
    <source>
        <dbReference type="HAMAP-Rule" id="MF_01966"/>
    </source>
</evidence>
<evidence type="ECO:0000256" key="17">
    <source>
        <dbReference type="HAMAP-Rule" id="MF_01965"/>
    </source>
</evidence>
<evidence type="ECO:0000313" key="22">
    <source>
        <dbReference type="EMBL" id="UYG16940.1"/>
    </source>
</evidence>
<feature type="binding site" evidence="18">
    <location>
        <position position="158"/>
    </location>
    <ligand>
        <name>(6S)-NADPHX</name>
        <dbReference type="ChEBI" id="CHEBI:64076"/>
    </ligand>
</feature>
<comment type="catalytic activity">
    <reaction evidence="16 17 19">
        <text>(6S)-NADPHX + ADP = AMP + phosphate + NADPH + H(+)</text>
        <dbReference type="Rhea" id="RHEA:32235"/>
        <dbReference type="ChEBI" id="CHEBI:15378"/>
        <dbReference type="ChEBI" id="CHEBI:43474"/>
        <dbReference type="ChEBI" id="CHEBI:57783"/>
        <dbReference type="ChEBI" id="CHEBI:64076"/>
        <dbReference type="ChEBI" id="CHEBI:456215"/>
        <dbReference type="ChEBI" id="CHEBI:456216"/>
        <dbReference type="EC" id="4.2.1.136"/>
    </reaction>
</comment>
<dbReference type="EMBL" id="CP107020">
    <property type="protein sequence ID" value="UYG16940.1"/>
    <property type="molecule type" value="Genomic_DNA"/>
</dbReference>
<dbReference type="EC" id="5.1.99.6" evidence="19"/>
<dbReference type="Gene3D" id="3.40.50.10260">
    <property type="entry name" value="YjeF N-terminal domain"/>
    <property type="match status" value="1"/>
</dbReference>
<dbReference type="InterPro" id="IPR029056">
    <property type="entry name" value="Ribokinase-like"/>
</dbReference>
<feature type="domain" description="YjeF C-terminal" evidence="20">
    <location>
        <begin position="223"/>
        <end position="482"/>
    </location>
</feature>
<dbReference type="InterPro" id="IPR036652">
    <property type="entry name" value="YjeF_N_dom_sf"/>
</dbReference>
<evidence type="ECO:0000313" key="23">
    <source>
        <dbReference type="Proteomes" id="UP001164305"/>
    </source>
</evidence>
<feature type="binding site" evidence="17">
    <location>
        <position position="423"/>
    </location>
    <ligand>
        <name>AMP</name>
        <dbReference type="ChEBI" id="CHEBI:456215"/>
    </ligand>
</feature>
<evidence type="ECO:0000256" key="12">
    <source>
        <dbReference type="ARBA" id="ARBA00023239"/>
    </source>
</evidence>
<feature type="binding site" evidence="18">
    <location>
        <position position="161"/>
    </location>
    <ligand>
        <name>K(+)</name>
        <dbReference type="ChEBI" id="CHEBI:29103"/>
    </ligand>
</feature>
<dbReference type="Gene3D" id="3.40.1190.20">
    <property type="match status" value="1"/>
</dbReference>
<comment type="function">
    <text evidence="14 19">Bifunctional enzyme that catalyzes the epimerization of the S- and R-forms of NAD(P)HX and the dehydration of the S-form of NAD(P)HX at the expense of ADP, which is converted to AMP. This allows the repair of both epimers of NAD(P)HX, a damaged form of NAD(P)H that is a result of enzymatic or heat-dependent hydration.</text>
</comment>
<evidence type="ECO:0000256" key="15">
    <source>
        <dbReference type="ARBA" id="ARBA00048238"/>
    </source>
</evidence>
<evidence type="ECO:0000256" key="4">
    <source>
        <dbReference type="ARBA" id="ARBA00009524"/>
    </source>
</evidence>
<dbReference type="Pfam" id="PF01256">
    <property type="entry name" value="Carb_kinase"/>
    <property type="match status" value="1"/>
</dbReference>
<dbReference type="Proteomes" id="UP001164305">
    <property type="component" value="Chromosome"/>
</dbReference>
<evidence type="ECO:0000256" key="10">
    <source>
        <dbReference type="ARBA" id="ARBA00023027"/>
    </source>
</evidence>
<keyword evidence="11 18" id="KW-0413">Isomerase</keyword>
<sequence length="496" mass="49359">MITAYTAEDVRRAERPLLDADVPLMQRAAAALAARCLPLLRERAGTVPGSRVVLLVGPGSNGGDALFAGAHLARRGAAVTAVQTEAALHDAGAAALSRAGGCLHRARGADEQTARLLGDADLVVDGVLGIGGRPELSDELAAILAAANASPASVVAVDVPTGVDATTGEAADDAVRAELTVTMGAVKAGLLLPGAAAHVGRVDLVDLGLAPHLPSEPAVRRLETEDVRELWPVPGPADQKYSRGVVTIDAGSADFPGAGVLSASGAARAGAGMVRYRGPAAVRDMILARRPEVVGADGRHQAVVIGSGLSPEDPRCRRGVEELCAEDAVGVLDAGALSAIRPGDRLPSHVVLTPHAGEAARLAEALDLPSSLPPARLAGELARATGATVLLKGEVTLVADGDAPDRLYSQAEATPWLGTAGTGDVLGGILGTLLAAGLPGPLAAALAASVHGRAGVAASRGGTAPLVALDVAEHVPAVLTAILGGAITTVASRGGA</sequence>
<accession>A0ABY6G162</accession>
<feature type="binding site" evidence="18">
    <location>
        <begin position="60"/>
        <end position="64"/>
    </location>
    <ligand>
        <name>(6S)-NADPHX</name>
        <dbReference type="ChEBI" id="CHEBI:64076"/>
    </ligand>
</feature>
<keyword evidence="13" id="KW-0511">Multifunctional enzyme</keyword>
<keyword evidence="10 17" id="KW-0520">NAD</keyword>
<evidence type="ECO:0000256" key="11">
    <source>
        <dbReference type="ARBA" id="ARBA00023235"/>
    </source>
</evidence>
<comment type="catalytic activity">
    <reaction evidence="1 18 19">
        <text>(6R)-NADHX = (6S)-NADHX</text>
        <dbReference type="Rhea" id="RHEA:32215"/>
        <dbReference type="ChEBI" id="CHEBI:64074"/>
        <dbReference type="ChEBI" id="CHEBI:64075"/>
        <dbReference type="EC" id="5.1.99.6"/>
    </reaction>
</comment>
<comment type="function">
    <text evidence="18">Catalyzes the epimerization of the S- and R-forms of NAD(P)HX, a damaged form of NAD(P)H that is a result of enzymatic or heat-dependent hydration. This is a prerequisite for the S-specific NAD(P)H-hydrate dehydratase to allow the repair of both epimers of NAD(P)HX.</text>
</comment>